<feature type="region of interest" description="Disordered" evidence="5">
    <location>
        <begin position="921"/>
        <end position="952"/>
    </location>
</feature>
<keyword evidence="4 6" id="KW-0472">Membrane</keyword>
<feature type="chain" id="PRO_5040468473" description="TM7S3/TM198-like domain-containing protein" evidence="7">
    <location>
        <begin position="19"/>
        <end position="1103"/>
    </location>
</feature>
<name>A0A9P4U395_9PEZI</name>
<comment type="subcellular location">
    <subcellularLocation>
        <location evidence="1">Membrane</location>
        <topology evidence="1">Multi-pass membrane protein</topology>
    </subcellularLocation>
</comment>
<accession>A0A9P4U395</accession>
<feature type="transmembrane region" description="Helical" evidence="6">
    <location>
        <begin position="119"/>
        <end position="140"/>
    </location>
</feature>
<feature type="compositionally biased region" description="Basic and acidic residues" evidence="5">
    <location>
        <begin position="460"/>
        <end position="470"/>
    </location>
</feature>
<feature type="compositionally biased region" description="Polar residues" evidence="5">
    <location>
        <begin position="781"/>
        <end position="818"/>
    </location>
</feature>
<feature type="compositionally biased region" description="Polar residues" evidence="5">
    <location>
        <begin position="73"/>
        <end position="92"/>
    </location>
</feature>
<feature type="compositionally biased region" description="Basic and acidic residues" evidence="5">
    <location>
        <begin position="650"/>
        <end position="659"/>
    </location>
</feature>
<feature type="compositionally biased region" description="Polar residues" evidence="5">
    <location>
        <begin position="31"/>
        <end position="60"/>
    </location>
</feature>
<evidence type="ECO:0000256" key="6">
    <source>
        <dbReference type="SAM" id="Phobius"/>
    </source>
</evidence>
<dbReference type="Proteomes" id="UP000800235">
    <property type="component" value="Unassembled WGS sequence"/>
</dbReference>
<feature type="compositionally biased region" description="Basic residues" evidence="5">
    <location>
        <begin position="423"/>
        <end position="433"/>
    </location>
</feature>
<feature type="compositionally biased region" description="Basic and acidic residues" evidence="5">
    <location>
        <begin position="886"/>
        <end position="897"/>
    </location>
</feature>
<feature type="region of interest" description="Disordered" evidence="5">
    <location>
        <begin position="965"/>
        <end position="1085"/>
    </location>
</feature>
<evidence type="ECO:0000256" key="5">
    <source>
        <dbReference type="SAM" id="MobiDB-lite"/>
    </source>
</evidence>
<feature type="transmembrane region" description="Helical" evidence="6">
    <location>
        <begin position="234"/>
        <end position="251"/>
    </location>
</feature>
<organism evidence="9 10">
    <name type="scientific">Tothia fuscella</name>
    <dbReference type="NCBI Taxonomy" id="1048955"/>
    <lineage>
        <taxon>Eukaryota</taxon>
        <taxon>Fungi</taxon>
        <taxon>Dikarya</taxon>
        <taxon>Ascomycota</taxon>
        <taxon>Pezizomycotina</taxon>
        <taxon>Dothideomycetes</taxon>
        <taxon>Pleosporomycetidae</taxon>
        <taxon>Venturiales</taxon>
        <taxon>Cylindrosympodiaceae</taxon>
        <taxon>Tothia</taxon>
    </lineage>
</organism>
<feature type="compositionally biased region" description="Polar residues" evidence="5">
    <location>
        <begin position="484"/>
        <end position="498"/>
    </location>
</feature>
<dbReference type="EMBL" id="MU007015">
    <property type="protein sequence ID" value="KAF2434783.1"/>
    <property type="molecule type" value="Genomic_DNA"/>
</dbReference>
<feature type="domain" description="TM7S3/TM198-like" evidence="8">
    <location>
        <begin position="127"/>
        <end position="327"/>
    </location>
</feature>
<feature type="compositionally biased region" description="Low complexity" evidence="5">
    <location>
        <begin position="819"/>
        <end position="839"/>
    </location>
</feature>
<dbReference type="AlphaFoldDB" id="A0A9P4U395"/>
<feature type="region of interest" description="Disordered" evidence="5">
    <location>
        <begin position="387"/>
        <end position="502"/>
    </location>
</feature>
<feature type="compositionally biased region" description="Polar residues" evidence="5">
    <location>
        <begin position="923"/>
        <end position="937"/>
    </location>
</feature>
<dbReference type="PANTHER" id="PTHR39469:SF1">
    <property type="entry name" value="DUF4203 DOMAIN-CONTAINING PROTEIN"/>
    <property type="match status" value="1"/>
</dbReference>
<proteinExistence type="predicted"/>
<feature type="compositionally biased region" description="Polar residues" evidence="5">
    <location>
        <begin position="840"/>
        <end position="854"/>
    </location>
</feature>
<dbReference type="PANTHER" id="PTHR39469">
    <property type="entry name" value="CHROMOSOME 1, WHOLE GENOME SHOTGUN SEQUENCE"/>
    <property type="match status" value="1"/>
</dbReference>
<dbReference type="GO" id="GO:0016020">
    <property type="term" value="C:membrane"/>
    <property type="evidence" value="ECO:0007669"/>
    <property type="project" value="UniProtKB-SubCell"/>
</dbReference>
<evidence type="ECO:0000256" key="7">
    <source>
        <dbReference type="SAM" id="SignalP"/>
    </source>
</evidence>
<evidence type="ECO:0000256" key="4">
    <source>
        <dbReference type="ARBA" id="ARBA00023136"/>
    </source>
</evidence>
<feature type="compositionally biased region" description="Low complexity" evidence="5">
    <location>
        <begin position="94"/>
        <end position="107"/>
    </location>
</feature>
<feature type="compositionally biased region" description="Polar residues" evidence="5">
    <location>
        <begin position="984"/>
        <end position="996"/>
    </location>
</feature>
<feature type="compositionally biased region" description="Basic and acidic residues" evidence="5">
    <location>
        <begin position="402"/>
        <end position="413"/>
    </location>
</feature>
<protein>
    <recommendedName>
        <fullName evidence="8">TM7S3/TM198-like domain-containing protein</fullName>
    </recommendedName>
</protein>
<feature type="region of interest" description="Disordered" evidence="5">
    <location>
        <begin position="725"/>
        <end position="744"/>
    </location>
</feature>
<keyword evidence="2 6" id="KW-0812">Transmembrane</keyword>
<feature type="transmembrane region" description="Helical" evidence="6">
    <location>
        <begin position="202"/>
        <end position="222"/>
    </location>
</feature>
<comment type="caution">
    <text evidence="9">The sequence shown here is derived from an EMBL/GenBank/DDBJ whole genome shotgun (WGS) entry which is preliminary data.</text>
</comment>
<reference evidence="9" key="1">
    <citation type="journal article" date="2020" name="Stud. Mycol.">
        <title>101 Dothideomycetes genomes: a test case for predicting lifestyles and emergence of pathogens.</title>
        <authorList>
            <person name="Haridas S."/>
            <person name="Albert R."/>
            <person name="Binder M."/>
            <person name="Bloem J."/>
            <person name="Labutti K."/>
            <person name="Salamov A."/>
            <person name="Andreopoulos B."/>
            <person name="Baker S."/>
            <person name="Barry K."/>
            <person name="Bills G."/>
            <person name="Bluhm B."/>
            <person name="Cannon C."/>
            <person name="Castanera R."/>
            <person name="Culley D."/>
            <person name="Daum C."/>
            <person name="Ezra D."/>
            <person name="Gonzalez J."/>
            <person name="Henrissat B."/>
            <person name="Kuo A."/>
            <person name="Liang C."/>
            <person name="Lipzen A."/>
            <person name="Lutzoni F."/>
            <person name="Magnuson J."/>
            <person name="Mondo S."/>
            <person name="Nolan M."/>
            <person name="Ohm R."/>
            <person name="Pangilinan J."/>
            <person name="Park H.-J."/>
            <person name="Ramirez L."/>
            <person name="Alfaro M."/>
            <person name="Sun H."/>
            <person name="Tritt A."/>
            <person name="Yoshinaga Y."/>
            <person name="Zwiers L.-H."/>
            <person name="Turgeon B."/>
            <person name="Goodwin S."/>
            <person name="Spatafora J."/>
            <person name="Crous P."/>
            <person name="Grigoriev I."/>
        </authorList>
    </citation>
    <scope>NUCLEOTIDE SEQUENCE</scope>
    <source>
        <strain evidence="9">CBS 130266</strain>
    </source>
</reference>
<feature type="transmembrane region" description="Helical" evidence="6">
    <location>
        <begin position="147"/>
        <end position="167"/>
    </location>
</feature>
<keyword evidence="7" id="KW-0732">Signal</keyword>
<dbReference type="OrthoDB" id="102260at2759"/>
<feature type="compositionally biased region" description="Polar residues" evidence="5">
    <location>
        <begin position="391"/>
        <end position="401"/>
    </location>
</feature>
<evidence type="ECO:0000256" key="1">
    <source>
        <dbReference type="ARBA" id="ARBA00004141"/>
    </source>
</evidence>
<evidence type="ECO:0000259" key="8">
    <source>
        <dbReference type="Pfam" id="PF13886"/>
    </source>
</evidence>
<dbReference type="Pfam" id="PF13886">
    <property type="entry name" value="TM7S3_TM198"/>
    <property type="match status" value="1"/>
</dbReference>
<evidence type="ECO:0000313" key="9">
    <source>
        <dbReference type="EMBL" id="KAF2434783.1"/>
    </source>
</evidence>
<feature type="signal peptide" evidence="7">
    <location>
        <begin position="1"/>
        <end position="18"/>
    </location>
</feature>
<gene>
    <name evidence="9" type="ORF">EJ08DRAFT_693282</name>
</gene>
<feature type="compositionally biased region" description="Polar residues" evidence="5">
    <location>
        <begin position="1003"/>
        <end position="1025"/>
    </location>
</feature>
<feature type="transmembrane region" description="Helical" evidence="6">
    <location>
        <begin position="257"/>
        <end position="278"/>
    </location>
</feature>
<feature type="compositionally biased region" description="Basic and acidic residues" evidence="5">
    <location>
        <begin position="1046"/>
        <end position="1082"/>
    </location>
</feature>
<sequence>MKFEIVLFYALALTSVAARHAIQPRQGNGGQTASVTISTPTNQAQSSSGTSKSIAVNSGPSAAAPSDSRDVSDASSQPTSTDRAISTTQIQPGSLASQTATSNATSSGDPHPLPVPPKITPGVGVAGAILMITGLIYGLIGIKNKMLYQFFGVAYLAALAVAVLIIYCMNPPVSDAVQGGFVVSCVFAGVLAGGCSLLFPDMIEGVGCLLGGFCLSMWFLCLKEGGLIETRTGKIIFIACMSVAAYSLSFSHYTRTYGLIICIPFSGATAAIIGIDCFSRAGLKEMWIYVWQINDDVFPLHTKTYPITRGIRVETAGVILLFLLGLVTHVRLQKIIKQRRAQKKSSRAQAEEELHREDTAVGQRIEENLGEERMRWESIYGGGKGVADSTVVGSTDSMTKTNSDKRLSSHQDFEMSQISFFDRHKRSSRRSSKQPKGATVTVTAAEEDGDEIQRDFGNNETDRANPKRDTLLSATSPHDARLTSAASNRSHTNPTTARPSAAPEVVPLPFRIPSLDMKVPKSEIGSLSAIEESLMNKRASERISGVSSTWHRMSGKSAINEVSASSEDLVFPHEDNRDSSVAATLDGLDEDEMSLSEVSLPRSPLARSFGPPSPRLSHQSFLDPASSAKLEEVESSSSDKIGDLLSAHGPKPEVPEKSARRISTSSDTRDAESLSISKRRSGVKSERSQSSAAGNSHKLVQEHLPDSMSKVVLQYRTNEWAKHLSAAEEPESISAARSSSPGIRVNTTFNGMASQEHTPISPLVHPDQFIQPMPAAKRLSGASTQQDTSKTAGGLQVNPTSLSRLSGTSSDPSTPHNQSSPQLSRASSSSNINPIANQSTTQINRVSSASNPRQFNIHRVSRNMSTPQLIRTGTEPIIEGSASQYPDKHRAEREANHKTAGTGKAPVPSETLLGQRESLVKNKPSTRSFAQSSTPNLVMTPPTEYGSGHIIDDDEIPLSQHRRSLMTSPKPKQPRQESWPPPSAHQTPPLNASTLTLGAFDSHQPQRQTSKLSQTQRESMLTSWRESLRAESQMAQQPGHSAQTADDSRRQWMLNEKRQKQMKEKQAQMKKTNREDAFDHAMRNGTMIDAHRKALKRMQSDAK</sequence>
<feature type="region of interest" description="Disordered" evidence="5">
    <location>
        <begin position="776"/>
        <end position="909"/>
    </location>
</feature>
<dbReference type="InterPro" id="IPR025256">
    <property type="entry name" value="TM7S3/TM198-like_dom"/>
</dbReference>
<evidence type="ECO:0000256" key="2">
    <source>
        <dbReference type="ARBA" id="ARBA00022692"/>
    </source>
</evidence>
<feature type="region of interest" description="Disordered" evidence="5">
    <location>
        <begin position="24"/>
        <end position="116"/>
    </location>
</feature>
<evidence type="ECO:0000256" key="3">
    <source>
        <dbReference type="ARBA" id="ARBA00022989"/>
    </source>
</evidence>
<evidence type="ECO:0000313" key="10">
    <source>
        <dbReference type="Proteomes" id="UP000800235"/>
    </source>
</evidence>
<keyword evidence="3 6" id="KW-1133">Transmembrane helix</keyword>
<feature type="region of interest" description="Disordered" evidence="5">
    <location>
        <begin position="593"/>
        <end position="703"/>
    </location>
</feature>
<feature type="compositionally biased region" description="Polar residues" evidence="5">
    <location>
        <begin position="1033"/>
        <end position="1045"/>
    </location>
</feature>
<feature type="compositionally biased region" description="Polar residues" evidence="5">
    <location>
        <begin position="862"/>
        <end position="871"/>
    </location>
</feature>
<keyword evidence="10" id="KW-1185">Reference proteome</keyword>